<comment type="caution">
    <text evidence="1">The sequence shown here is derived from an EMBL/GenBank/DDBJ whole genome shotgun (WGS) entry which is preliminary data.</text>
</comment>
<dbReference type="AlphaFoldDB" id="A0A011PPV2"/>
<dbReference type="Proteomes" id="UP000020218">
    <property type="component" value="Unassembled WGS sequence"/>
</dbReference>
<evidence type="ECO:0000313" key="1">
    <source>
        <dbReference type="EMBL" id="EXI68359.1"/>
    </source>
</evidence>
<proteinExistence type="predicted"/>
<name>A0A011PPV2_9PROT</name>
<dbReference type="PATRIC" id="fig|1454001.3.peg.1163"/>
<sequence>MSRGSSIGRFAPALFLAILLSACAGYSGYGLKPGVATGADVIATMGTPAMRWRDADGSEQLAYPRGPSGPQTFMVFIAPDGRLRRIEQVLDMEHFARIEPGKSDRESVLRLLGPPVPQWTEYFRARNELVWEWQFCDSWNQLARFDVLFDASTGIVRTSYQRQALMGWNGVAPFCGH</sequence>
<reference evidence="1" key="1">
    <citation type="submission" date="2014-02" db="EMBL/GenBank/DDBJ databases">
        <title>Expanding our view of genomic diversity in Candidatus Accumulibacter clades.</title>
        <authorList>
            <person name="Skennerton C.T."/>
            <person name="Barr J.J."/>
            <person name="Slater F.R."/>
            <person name="Bond P.L."/>
            <person name="Tyson G.W."/>
        </authorList>
    </citation>
    <scope>NUCLEOTIDE SEQUENCE [LARGE SCALE GENOMIC DNA]</scope>
</reference>
<keyword evidence="2" id="KW-1185">Reference proteome</keyword>
<evidence type="ECO:0000313" key="2">
    <source>
        <dbReference type="Proteomes" id="UP000020218"/>
    </source>
</evidence>
<accession>A0A011PPV2</accession>
<evidence type="ECO:0008006" key="3">
    <source>
        <dbReference type="Google" id="ProtNLM"/>
    </source>
</evidence>
<gene>
    <name evidence="1" type="ORF">AW08_01140</name>
</gene>
<dbReference type="STRING" id="1454001.AW08_01140"/>
<organism evidence="1 2">
    <name type="scientific">Candidatus Accumulibacter adjunctus</name>
    <dbReference type="NCBI Taxonomy" id="1454001"/>
    <lineage>
        <taxon>Bacteria</taxon>
        <taxon>Pseudomonadati</taxon>
        <taxon>Pseudomonadota</taxon>
        <taxon>Betaproteobacteria</taxon>
        <taxon>Candidatus Accumulibacter</taxon>
    </lineage>
</organism>
<protein>
    <recommendedName>
        <fullName evidence="3">SmpA / OmlA family protein</fullName>
    </recommendedName>
</protein>
<dbReference type="EMBL" id="JFAX01000005">
    <property type="protein sequence ID" value="EXI68359.1"/>
    <property type="molecule type" value="Genomic_DNA"/>
</dbReference>
<dbReference type="PROSITE" id="PS51257">
    <property type="entry name" value="PROKAR_LIPOPROTEIN"/>
    <property type="match status" value="1"/>
</dbReference>